<keyword evidence="3" id="KW-1185">Reference proteome</keyword>
<dbReference type="eggNOG" id="COG0631">
    <property type="taxonomic scope" value="Bacteria"/>
</dbReference>
<dbReference type="InterPro" id="IPR036457">
    <property type="entry name" value="PPM-type-like_dom_sf"/>
</dbReference>
<evidence type="ECO:0000313" key="2">
    <source>
        <dbReference type="EMBL" id="KDA02828.1"/>
    </source>
</evidence>
<dbReference type="STRING" id="1280953.HOC_09029"/>
<comment type="caution">
    <text evidence="2">The sequence shown here is derived from an EMBL/GenBank/DDBJ whole genome shotgun (WGS) entry which is preliminary data.</text>
</comment>
<gene>
    <name evidence="2" type="ORF">HOC_09029</name>
</gene>
<dbReference type="AlphaFoldDB" id="A0A059G8N8"/>
<dbReference type="PATRIC" id="fig|1280953.3.peg.1824"/>
<reference evidence="2 3" key="1">
    <citation type="journal article" date="2014" name="Antonie Van Leeuwenhoek">
        <title>Hyphomonas beringensis sp. nov. and Hyphomonas chukchiensis sp. nov., isolated from surface seawater of the Bering Sea and Chukchi Sea.</title>
        <authorList>
            <person name="Li C."/>
            <person name="Lai Q."/>
            <person name="Li G."/>
            <person name="Dong C."/>
            <person name="Wang J."/>
            <person name="Liao Y."/>
            <person name="Shao Z."/>
        </authorList>
    </citation>
    <scope>NUCLEOTIDE SEQUENCE [LARGE SCALE GENOMIC DNA]</scope>
    <source>
        <strain evidence="2 3">SCH89</strain>
    </source>
</reference>
<proteinExistence type="predicted"/>
<dbReference type="Pfam" id="PF13672">
    <property type="entry name" value="PP2C_2"/>
    <property type="match status" value="1"/>
</dbReference>
<dbReference type="RefSeq" id="WP_084146229.1">
    <property type="nucleotide sequence ID" value="NZ_ARYL01000011.1"/>
</dbReference>
<name>A0A059G8N8_9PROT</name>
<accession>A0A059G8N8</accession>
<dbReference type="Proteomes" id="UP000024942">
    <property type="component" value="Unassembled WGS sequence"/>
</dbReference>
<organism evidence="2 3">
    <name type="scientific">Hyphomonas oceanitis SCH89</name>
    <dbReference type="NCBI Taxonomy" id="1280953"/>
    <lineage>
        <taxon>Bacteria</taxon>
        <taxon>Pseudomonadati</taxon>
        <taxon>Pseudomonadota</taxon>
        <taxon>Alphaproteobacteria</taxon>
        <taxon>Hyphomonadales</taxon>
        <taxon>Hyphomonadaceae</taxon>
        <taxon>Hyphomonas</taxon>
    </lineage>
</organism>
<dbReference type="SUPFAM" id="SSF81606">
    <property type="entry name" value="PP2C-like"/>
    <property type="match status" value="1"/>
</dbReference>
<dbReference type="Gene3D" id="3.60.40.10">
    <property type="entry name" value="PPM-type phosphatase domain"/>
    <property type="match status" value="1"/>
</dbReference>
<evidence type="ECO:0000313" key="3">
    <source>
        <dbReference type="Proteomes" id="UP000024942"/>
    </source>
</evidence>
<dbReference type="OrthoDB" id="1755431at2"/>
<feature type="domain" description="PPM-type phosphatase" evidence="1">
    <location>
        <begin position="30"/>
        <end position="235"/>
    </location>
</feature>
<dbReference type="EMBL" id="ARYL01000011">
    <property type="protein sequence ID" value="KDA02828.1"/>
    <property type="molecule type" value="Genomic_DNA"/>
</dbReference>
<dbReference type="InterPro" id="IPR001932">
    <property type="entry name" value="PPM-type_phosphatase-like_dom"/>
</dbReference>
<protein>
    <recommendedName>
        <fullName evidence="1">PPM-type phosphatase domain-containing protein</fullName>
    </recommendedName>
</protein>
<sequence>MTAAARFRSAMQLTILDTVNDPGTPGKTGDDRVGFDASAGTAWVLDGATDVTDLRPFNRAESGAAWVAQALSDRLIIAPHEGETVEAYFEHVLTDVRQRAIKETRLPLDSLPGEALPIASGMWMRLEGDTATFAWLGDCMGFHQRGSVVTVIGSPDKADDETDVARTLLAGTHEAKMAHLQAARRRSNEQATGFGLDPRAATNLQTQVMTLQAGDRICLMSDGLYRLVSPYQTHTPEDFMALVAEDGLGAAITSLRAFESTPDRDMPRLKARDDSCGVYVEIKA</sequence>
<evidence type="ECO:0000259" key="1">
    <source>
        <dbReference type="Pfam" id="PF13672"/>
    </source>
</evidence>